<comment type="caution">
    <text evidence="2">The sequence shown here is derived from an EMBL/GenBank/DDBJ whole genome shotgun (WGS) entry which is preliminary data.</text>
</comment>
<proteinExistence type="predicted"/>
<evidence type="ECO:0000313" key="3">
    <source>
        <dbReference type="Proteomes" id="UP000664203"/>
    </source>
</evidence>
<feature type="compositionally biased region" description="Polar residues" evidence="1">
    <location>
        <begin position="644"/>
        <end position="657"/>
    </location>
</feature>
<feature type="compositionally biased region" description="Acidic residues" evidence="1">
    <location>
        <begin position="1068"/>
        <end position="1080"/>
    </location>
</feature>
<feature type="compositionally biased region" description="Acidic residues" evidence="1">
    <location>
        <begin position="1043"/>
        <end position="1060"/>
    </location>
</feature>
<organism evidence="2 3">
    <name type="scientific">Alectoria fallacina</name>
    <dbReference type="NCBI Taxonomy" id="1903189"/>
    <lineage>
        <taxon>Eukaryota</taxon>
        <taxon>Fungi</taxon>
        <taxon>Dikarya</taxon>
        <taxon>Ascomycota</taxon>
        <taxon>Pezizomycotina</taxon>
        <taxon>Lecanoromycetes</taxon>
        <taxon>OSLEUM clade</taxon>
        <taxon>Lecanoromycetidae</taxon>
        <taxon>Lecanorales</taxon>
        <taxon>Lecanorineae</taxon>
        <taxon>Parmeliaceae</taxon>
        <taxon>Alectoria</taxon>
    </lineage>
</organism>
<dbReference type="OrthoDB" id="5371510at2759"/>
<dbReference type="AlphaFoldDB" id="A0A8H3EZT1"/>
<evidence type="ECO:0000256" key="1">
    <source>
        <dbReference type="SAM" id="MobiDB-lite"/>
    </source>
</evidence>
<sequence>MPSNDEDQPGMQEAIQESLRMRDSSQASQPSDQKTEGLDPPVHTCQNRVNIDDRINDMTMQSATELPIVRDLQGDTLIYIDAPQKQPEQDEHDYERYIKRYEAPIVMQKDTLTKYSPGLAKLFSPTMQYRFLRRRKLANKLPSNIKYVIDLTPPSEGEDAVFLTTELCCSEGIRLWYQSSQIWNVSKTLVKGEEEYSSVSPKAVSTPFQEISGRPANSQKNSKKWTEWKKSSGLNTTPAGSGGTSSKATASNIMPLEYSPVRHRSAIERVLSALQGTDPMLDSATKVWTTFAVAKNFDIVHSPLEDYIIRWLRAYPNSYFLEVLPEASHQIADGLQNYDLARESFAILVGEEALDNLRHAREPRMHKRTTFGRKKEELPEHIHTRVEYASKSFLERINNDFAHMVDNSMQWIDELPEVCRLSAYSQPELQDTIYKLKDLLKDYVRGAIYQVLCADYDTVPGPDLHNEGGHDLLPRLDRAAVWANMPLNERILSRTYWEALRAFGTLQGASNLDVQKGWKFKGGLYQMTNTEQREMHRGIYREIKNSELRALVRNGQTHLDQVYIRDHTLYNAQQELDADFLSQRLHTLPDRTINKAQDQKQPWDPLSTVAPDDIYNAQRQLSAEPLPKLSHVSPDRALHGEQDIATNSRPSFSTTAQPIDVPKPLKRTQDFHDALSPPDDKQSDTDVRTKWPFGAVRDDPVAQVLKSVDSLHVSAIPSNRWPAAGNALESSAGQGLENEGISTGIDPWGGYSDRLSHASEALQQFAPMTDLEPQKSMSEQEIASEDRQSSGPPKTQLTPSKAAPQKRSAQVESDIWADYSDSDQEGGVQRPLKDLRPKQKYLARSFFDLGRFFDQAHSWIDTFASYMLRSSDLGCVKESLDLGIVNTLVCLEDSEWKYLPLWAGGNDDGSMGVYNDDLPVAEQGFTTAGPEVHDGSTPANTVKAPSEYEFISDGDSASTFNASTATNRGFSDAIRRGHVHAADSVDDFLSDSFTMVTPSVDSDDEETFARKQIEAQERIEAAEEAAADEARRIAKEKGKMVEEDQSYADMFDGEEDEDSNDTNRAEVNDEDEEEEDMVMV</sequence>
<feature type="compositionally biased region" description="Basic and acidic residues" evidence="1">
    <location>
        <begin position="667"/>
        <end position="687"/>
    </location>
</feature>
<feature type="region of interest" description="Disordered" evidence="1">
    <location>
        <begin position="207"/>
        <end position="248"/>
    </location>
</feature>
<feature type="compositionally biased region" description="Low complexity" evidence="1">
    <location>
        <begin position="236"/>
        <end position="248"/>
    </location>
</feature>
<feature type="compositionally biased region" description="Polar residues" evidence="1">
    <location>
        <begin position="789"/>
        <end position="799"/>
    </location>
</feature>
<feature type="region of interest" description="Disordered" evidence="1">
    <location>
        <begin position="1"/>
        <end position="45"/>
    </location>
</feature>
<protein>
    <submittedName>
        <fullName evidence="2">Uncharacterized protein</fullName>
    </submittedName>
</protein>
<evidence type="ECO:0000313" key="2">
    <source>
        <dbReference type="EMBL" id="CAF9911796.1"/>
    </source>
</evidence>
<reference evidence="2" key="1">
    <citation type="submission" date="2021-03" db="EMBL/GenBank/DDBJ databases">
        <authorList>
            <person name="Tagirdzhanova G."/>
        </authorList>
    </citation>
    <scope>NUCLEOTIDE SEQUENCE</scope>
</reference>
<name>A0A8H3EZT1_9LECA</name>
<gene>
    <name evidence="2" type="ORF">ALECFALPRED_007652</name>
</gene>
<feature type="compositionally biased region" description="Basic and acidic residues" evidence="1">
    <location>
        <begin position="1028"/>
        <end position="1042"/>
    </location>
</feature>
<feature type="region of interest" description="Disordered" evidence="1">
    <location>
        <begin position="641"/>
        <end position="687"/>
    </location>
</feature>
<dbReference type="Proteomes" id="UP000664203">
    <property type="component" value="Unassembled WGS sequence"/>
</dbReference>
<accession>A0A8H3EZT1</accession>
<feature type="region of interest" description="Disordered" evidence="1">
    <location>
        <begin position="769"/>
        <end position="812"/>
    </location>
</feature>
<feature type="region of interest" description="Disordered" evidence="1">
    <location>
        <begin position="1021"/>
        <end position="1080"/>
    </location>
</feature>
<keyword evidence="3" id="KW-1185">Reference proteome</keyword>
<dbReference type="EMBL" id="CAJPDR010000051">
    <property type="protein sequence ID" value="CAF9911796.1"/>
    <property type="molecule type" value="Genomic_DNA"/>
</dbReference>